<keyword evidence="3" id="KW-1185">Reference proteome</keyword>
<proteinExistence type="predicted"/>
<name>A0A1V4A737_9ACTN</name>
<evidence type="ECO:0000313" key="3">
    <source>
        <dbReference type="Proteomes" id="UP000190539"/>
    </source>
</evidence>
<dbReference type="AlphaFoldDB" id="A0A1V4A737"/>
<comment type="caution">
    <text evidence="2">The sequence shown here is derived from an EMBL/GenBank/DDBJ whole genome shotgun (WGS) entry which is preliminary data.</text>
</comment>
<protein>
    <submittedName>
        <fullName evidence="2">Uncharacterized protein</fullName>
    </submittedName>
</protein>
<feature type="compositionally biased region" description="Basic and acidic residues" evidence="1">
    <location>
        <begin position="29"/>
        <end position="46"/>
    </location>
</feature>
<feature type="compositionally biased region" description="Basic and acidic residues" evidence="1">
    <location>
        <begin position="1"/>
        <end position="19"/>
    </location>
</feature>
<feature type="compositionally biased region" description="Acidic residues" evidence="1">
    <location>
        <begin position="58"/>
        <end position="72"/>
    </location>
</feature>
<reference evidence="2 3" key="1">
    <citation type="submission" date="2017-02" db="EMBL/GenBank/DDBJ databases">
        <title>Draft Genome Sequence of Streptomyces tsukubaensis F601, a Producer of the immunosuppressant tacrolimus FK506.</title>
        <authorList>
            <person name="Zong G."/>
            <person name="Zhong C."/>
            <person name="Fu J."/>
            <person name="Qin R."/>
            <person name="Cao G."/>
        </authorList>
    </citation>
    <scope>NUCLEOTIDE SEQUENCE [LARGE SCALE GENOMIC DNA]</scope>
    <source>
        <strain evidence="2 3">F601</strain>
    </source>
</reference>
<evidence type="ECO:0000313" key="2">
    <source>
        <dbReference type="EMBL" id="OON77399.1"/>
    </source>
</evidence>
<feature type="region of interest" description="Disordered" evidence="1">
    <location>
        <begin position="1"/>
        <end position="80"/>
    </location>
</feature>
<organism evidence="2 3">
    <name type="scientific">Streptomyces tsukubensis</name>
    <dbReference type="NCBI Taxonomy" id="83656"/>
    <lineage>
        <taxon>Bacteria</taxon>
        <taxon>Bacillati</taxon>
        <taxon>Actinomycetota</taxon>
        <taxon>Actinomycetes</taxon>
        <taxon>Kitasatosporales</taxon>
        <taxon>Streptomycetaceae</taxon>
        <taxon>Streptomyces</taxon>
    </lineage>
</organism>
<sequence length="80" mass="8594">MRQEEVAMSADKDGHRNAAEEVLAEFEEAETRPYGRPDGVHGHGEAGDATSPNVEAQESAEGEDPDVLDGEEEKGKDKGK</sequence>
<accession>A0A1V4A737</accession>
<dbReference type="EMBL" id="MVFC01000015">
    <property type="protein sequence ID" value="OON77399.1"/>
    <property type="molecule type" value="Genomic_DNA"/>
</dbReference>
<gene>
    <name evidence="2" type="ORF">B1H18_18795</name>
</gene>
<evidence type="ECO:0000256" key="1">
    <source>
        <dbReference type="SAM" id="MobiDB-lite"/>
    </source>
</evidence>
<dbReference type="Proteomes" id="UP000190539">
    <property type="component" value="Unassembled WGS sequence"/>
</dbReference>